<feature type="transmembrane region" description="Helical" evidence="1">
    <location>
        <begin position="283"/>
        <end position="301"/>
    </location>
</feature>
<dbReference type="InterPro" id="IPR001633">
    <property type="entry name" value="EAL_dom"/>
</dbReference>
<reference evidence="3 4" key="1">
    <citation type="submission" date="2023-08" db="EMBL/GenBank/DDBJ databases">
        <title>genomic of DY56.</title>
        <authorList>
            <person name="Wang Y."/>
        </authorList>
    </citation>
    <scope>NUCLEOTIDE SEQUENCE [LARGE SCALE GENOMIC DNA]</scope>
    <source>
        <strain evidence="3 4">DY56-A-20</strain>
    </source>
</reference>
<protein>
    <submittedName>
        <fullName evidence="3">EAL domain-containing protein</fullName>
    </submittedName>
</protein>
<organism evidence="3 4">
    <name type="scientific">Qipengyuania benthica</name>
    <dbReference type="NCBI Taxonomy" id="3067651"/>
    <lineage>
        <taxon>Bacteria</taxon>
        <taxon>Pseudomonadati</taxon>
        <taxon>Pseudomonadota</taxon>
        <taxon>Alphaproteobacteria</taxon>
        <taxon>Sphingomonadales</taxon>
        <taxon>Erythrobacteraceae</taxon>
        <taxon>Qipengyuania</taxon>
    </lineage>
</organism>
<evidence type="ECO:0000256" key="1">
    <source>
        <dbReference type="SAM" id="Phobius"/>
    </source>
</evidence>
<dbReference type="PANTHER" id="PTHR33121:SF70">
    <property type="entry name" value="SIGNALING PROTEIN YKOW"/>
    <property type="match status" value="1"/>
</dbReference>
<dbReference type="InterPro" id="IPR035919">
    <property type="entry name" value="EAL_sf"/>
</dbReference>
<keyword evidence="1" id="KW-0812">Transmembrane</keyword>
<dbReference type="Proteomes" id="UP001235664">
    <property type="component" value="Unassembled WGS sequence"/>
</dbReference>
<keyword evidence="1" id="KW-1133">Transmembrane helix</keyword>
<comment type="caution">
    <text evidence="3">The sequence shown here is derived from an EMBL/GenBank/DDBJ whole genome shotgun (WGS) entry which is preliminary data.</text>
</comment>
<accession>A0ABT9H9L5</accession>
<dbReference type="RefSeq" id="WP_305930096.1">
    <property type="nucleotide sequence ID" value="NZ_JAVAIL010000003.1"/>
</dbReference>
<dbReference type="SMART" id="SM00052">
    <property type="entry name" value="EAL"/>
    <property type="match status" value="1"/>
</dbReference>
<feature type="transmembrane region" description="Helical" evidence="1">
    <location>
        <begin position="308"/>
        <end position="330"/>
    </location>
</feature>
<dbReference type="PANTHER" id="PTHR33121">
    <property type="entry name" value="CYCLIC DI-GMP PHOSPHODIESTERASE PDEF"/>
    <property type="match status" value="1"/>
</dbReference>
<evidence type="ECO:0000259" key="2">
    <source>
        <dbReference type="PROSITE" id="PS50883"/>
    </source>
</evidence>
<dbReference type="InterPro" id="IPR050706">
    <property type="entry name" value="Cyclic-di-GMP_PDE-like"/>
</dbReference>
<feature type="domain" description="EAL" evidence="2">
    <location>
        <begin position="515"/>
        <end position="768"/>
    </location>
</feature>
<name>A0ABT9H9L5_9SPHN</name>
<sequence>MIALSSAASGKHPRARRRLQQVAVALLLAAVVGLLTVAGAVRPFENALQNAGFTMREHPASGQLHIVEMDAASVAAIRRWPWPREHYARVVDQLHRAGARTVAFDVDFSSASDPRQDALFARALARSDSTIVLPVFGQRESHGSARQLDSLPIAALREHALLGSVSVAPDPDGLVRQMPIGTLNAGAPRPSLSAQIAHRSGAADALFPIDFAIDPDSIPRHSFVAIERGVFESAELRGKDVIIGATAIEMGDRYAVPAHGVLPGVVVQALAAETLARGVPIRIGWLWSLTLAALLSCWILAAAAREAVAARAVATVGAMLAFWHVGSFLFPLRIEMASGLLVLAGATALRTAVLLHREFERGRLIDAESGMPNRRALEKRIGGGAGAHVVAAMIDEFDALRTVVGQAEIGNLLSRVEDRLLVGGCQGPIYRIDDRVLAWVSSQELYELENLCSGLGAIMRSPVEVAGRRVDVSLAFGIGEDTAISGAVHAASMALRSGDIWSYHEDAGKVALEQQVSLMGELDLAIERGDLEVLYQPKLELATNRVTSAEALVRWRHPTRGYLSPDTFIPLAEESDRIGELTLFVLRRALDDLAQWSARGTVIRTAVNISARLIASAQFVGQVERMIRADGIAPDRLIFEITESATLRDPAGARAALMRWCDLGVAISMDDYGTGQSTLSYLKNLPLSELKIDRSFVQHAHQDRSDALLVRSTVELAHQLGLKVVAEGIEEAECLAYLRAIGCDYAQGYFIGKPMAGDDLLLAIEEIARAAA</sequence>
<keyword evidence="1" id="KW-0472">Membrane</keyword>
<dbReference type="EMBL" id="JAVAIL010000003">
    <property type="protein sequence ID" value="MDP4539948.1"/>
    <property type="molecule type" value="Genomic_DNA"/>
</dbReference>
<evidence type="ECO:0000313" key="4">
    <source>
        <dbReference type="Proteomes" id="UP001235664"/>
    </source>
</evidence>
<proteinExistence type="predicted"/>
<gene>
    <name evidence="3" type="ORF">Q9K01_09955</name>
</gene>
<evidence type="ECO:0000313" key="3">
    <source>
        <dbReference type="EMBL" id="MDP4539948.1"/>
    </source>
</evidence>
<dbReference type="SUPFAM" id="SSF141868">
    <property type="entry name" value="EAL domain-like"/>
    <property type="match status" value="1"/>
</dbReference>
<dbReference type="Pfam" id="PF00563">
    <property type="entry name" value="EAL"/>
    <property type="match status" value="1"/>
</dbReference>
<keyword evidence="4" id="KW-1185">Reference proteome</keyword>
<dbReference type="InterPro" id="IPR007890">
    <property type="entry name" value="CHASE2"/>
</dbReference>
<dbReference type="PROSITE" id="PS50883">
    <property type="entry name" value="EAL"/>
    <property type="match status" value="1"/>
</dbReference>
<dbReference type="Gene3D" id="3.20.20.450">
    <property type="entry name" value="EAL domain"/>
    <property type="match status" value="1"/>
</dbReference>
<dbReference type="SMART" id="SM01080">
    <property type="entry name" value="CHASE2"/>
    <property type="match status" value="1"/>
</dbReference>
<dbReference type="Pfam" id="PF05226">
    <property type="entry name" value="CHASE2"/>
    <property type="match status" value="1"/>
</dbReference>
<dbReference type="CDD" id="cd01948">
    <property type="entry name" value="EAL"/>
    <property type="match status" value="1"/>
</dbReference>